<evidence type="ECO:0000256" key="6">
    <source>
        <dbReference type="SAM" id="Phobius"/>
    </source>
</evidence>
<evidence type="ECO:0000256" key="2">
    <source>
        <dbReference type="ARBA" id="ARBA00022475"/>
    </source>
</evidence>
<keyword evidence="5 6" id="KW-0472">Membrane</keyword>
<dbReference type="CDD" id="cd16380">
    <property type="entry name" value="YitT_C"/>
    <property type="match status" value="1"/>
</dbReference>
<dbReference type="GO" id="GO:0005886">
    <property type="term" value="C:plasma membrane"/>
    <property type="evidence" value="ECO:0007669"/>
    <property type="project" value="UniProtKB-SubCell"/>
</dbReference>
<sequence>MLGSFSLITFGVLVESFGIKSFLLPNEFIDGGITGISMLIHFTAHIDLGLLIIILNVPFLIFGYFSISRLFMIKSIFAILLLGFFVFFINFPTITHDKLLSAAFGGFFLGAGVGLVVKNGGISDGTELMAVVLGKQLSVTVGNIILFLNILIFISASFFLGIDKALYSILAYFSAYKTMDFVIYGIEEYNNMIIISDKSQEIKDMIIHEFKKGVTVYKTYGGFTGSEQESLSCVVTRLEMIKLKKLIFDMDEGAFIIVHPISQATGGIITKHIKA</sequence>
<reference evidence="8" key="1">
    <citation type="journal article" date="2020" name="mSystems">
        <title>Genome- and Community-Level Interaction Insights into Carbon Utilization and Element Cycling Functions of Hydrothermarchaeota in Hydrothermal Sediment.</title>
        <authorList>
            <person name="Zhou Z."/>
            <person name="Liu Y."/>
            <person name="Xu W."/>
            <person name="Pan J."/>
            <person name="Luo Z.H."/>
            <person name="Li M."/>
        </authorList>
    </citation>
    <scope>NUCLEOTIDE SEQUENCE [LARGE SCALE GENOMIC DNA]</scope>
    <source>
        <strain evidence="8">SpSt-972</strain>
    </source>
</reference>
<name>A0A832EXE6_DESAE</name>
<dbReference type="Pfam" id="PF10035">
    <property type="entry name" value="DUF2179"/>
    <property type="match status" value="1"/>
</dbReference>
<proteinExistence type="predicted"/>
<keyword evidence="2" id="KW-1003">Cell membrane</keyword>
<evidence type="ECO:0000259" key="7">
    <source>
        <dbReference type="Pfam" id="PF10035"/>
    </source>
</evidence>
<evidence type="ECO:0000313" key="8">
    <source>
        <dbReference type="EMBL" id="HGA37348.1"/>
    </source>
</evidence>
<dbReference type="InterPro" id="IPR015867">
    <property type="entry name" value="N-reg_PII/ATP_PRibTrfase_C"/>
</dbReference>
<evidence type="ECO:0000256" key="1">
    <source>
        <dbReference type="ARBA" id="ARBA00004651"/>
    </source>
</evidence>
<gene>
    <name evidence="8" type="ORF">ENX80_00825</name>
</gene>
<feature type="transmembrane region" description="Helical" evidence="6">
    <location>
        <begin position="76"/>
        <end position="93"/>
    </location>
</feature>
<keyword evidence="3 6" id="KW-0812">Transmembrane</keyword>
<dbReference type="EMBL" id="DTPL01000051">
    <property type="protein sequence ID" value="HGA37348.1"/>
    <property type="molecule type" value="Genomic_DNA"/>
</dbReference>
<dbReference type="InterPro" id="IPR051461">
    <property type="entry name" value="UPF0750_membrane"/>
</dbReference>
<comment type="subcellular location">
    <subcellularLocation>
        <location evidence="1">Cell membrane</location>
        <topology evidence="1">Multi-pass membrane protein</topology>
    </subcellularLocation>
</comment>
<keyword evidence="4 6" id="KW-1133">Transmembrane helix</keyword>
<evidence type="ECO:0000256" key="4">
    <source>
        <dbReference type="ARBA" id="ARBA00022989"/>
    </source>
</evidence>
<feature type="transmembrane region" description="Helical" evidence="6">
    <location>
        <begin position="42"/>
        <end position="64"/>
    </location>
</feature>
<evidence type="ECO:0000256" key="3">
    <source>
        <dbReference type="ARBA" id="ARBA00022692"/>
    </source>
</evidence>
<dbReference type="PANTHER" id="PTHR33545:SF3">
    <property type="entry name" value="UPF0750 MEMBRANE PROTEIN YQFU"/>
    <property type="match status" value="1"/>
</dbReference>
<feature type="transmembrane region" description="Helical" evidence="6">
    <location>
        <begin position="137"/>
        <end position="159"/>
    </location>
</feature>
<accession>A0A832EXE6</accession>
<comment type="caution">
    <text evidence="8">The sequence shown here is derived from an EMBL/GenBank/DDBJ whole genome shotgun (WGS) entry which is preliminary data.</text>
</comment>
<dbReference type="Pfam" id="PF02588">
    <property type="entry name" value="YitT_membrane"/>
    <property type="match status" value="1"/>
</dbReference>
<dbReference type="PANTHER" id="PTHR33545">
    <property type="entry name" value="UPF0750 MEMBRANE PROTEIN YITT-RELATED"/>
    <property type="match status" value="1"/>
</dbReference>
<organism evidence="8">
    <name type="scientific">Desulfurella acetivorans</name>
    <dbReference type="NCBI Taxonomy" id="33002"/>
    <lineage>
        <taxon>Bacteria</taxon>
        <taxon>Pseudomonadati</taxon>
        <taxon>Campylobacterota</taxon>
        <taxon>Desulfurellia</taxon>
        <taxon>Desulfurellales</taxon>
        <taxon>Desulfurellaceae</taxon>
        <taxon>Desulfurella</taxon>
    </lineage>
</organism>
<dbReference type="Gene3D" id="3.30.70.120">
    <property type="match status" value="1"/>
</dbReference>
<dbReference type="InterPro" id="IPR019264">
    <property type="entry name" value="DUF2179"/>
</dbReference>
<dbReference type="InterPro" id="IPR003740">
    <property type="entry name" value="YitT"/>
</dbReference>
<dbReference type="AlphaFoldDB" id="A0A832EXE6"/>
<feature type="domain" description="DUF2179" evidence="7">
    <location>
        <begin position="213"/>
        <end position="266"/>
    </location>
</feature>
<dbReference type="PIRSF" id="PIRSF006483">
    <property type="entry name" value="Membrane_protein_YitT"/>
    <property type="match status" value="1"/>
</dbReference>
<feature type="transmembrane region" description="Helical" evidence="6">
    <location>
        <begin position="99"/>
        <end position="117"/>
    </location>
</feature>
<evidence type="ECO:0000256" key="5">
    <source>
        <dbReference type="ARBA" id="ARBA00023136"/>
    </source>
</evidence>
<protein>
    <submittedName>
        <fullName evidence="8">YitT family protein</fullName>
    </submittedName>
</protein>